<evidence type="ECO:0000313" key="14">
    <source>
        <dbReference type="Proteomes" id="UP000762676"/>
    </source>
</evidence>
<dbReference type="SUPFAM" id="SSF56112">
    <property type="entry name" value="Protein kinase-like (PK-like)"/>
    <property type="match status" value="1"/>
</dbReference>
<keyword evidence="8" id="KW-0325">Glycoprotein</keyword>
<evidence type="ECO:0000256" key="9">
    <source>
        <dbReference type="ARBA" id="ARBA00023224"/>
    </source>
</evidence>
<dbReference type="Proteomes" id="UP000762676">
    <property type="component" value="Unassembled WGS sequence"/>
</dbReference>
<dbReference type="GO" id="GO:0004672">
    <property type="term" value="F:protein kinase activity"/>
    <property type="evidence" value="ECO:0007669"/>
    <property type="project" value="InterPro"/>
</dbReference>
<dbReference type="InterPro" id="IPR028082">
    <property type="entry name" value="Peripla_BP_I"/>
</dbReference>
<gene>
    <name evidence="13" type="ORF">ElyMa_004059700</name>
</gene>
<evidence type="ECO:0000256" key="10">
    <source>
        <dbReference type="SAM" id="MobiDB-lite"/>
    </source>
</evidence>
<feature type="domain" description="Serine-threonine/tyrosine-protein kinase catalytic" evidence="12">
    <location>
        <begin position="494"/>
        <end position="548"/>
    </location>
</feature>
<dbReference type="Pfam" id="PF07714">
    <property type="entry name" value="PK_Tyr_Ser-Thr"/>
    <property type="match status" value="1"/>
</dbReference>
<evidence type="ECO:0000256" key="5">
    <source>
        <dbReference type="ARBA" id="ARBA00023040"/>
    </source>
</evidence>
<dbReference type="PANTHER" id="PTHR10519:SF20">
    <property type="entry name" value="G-PROTEIN COUPLED RECEPTOR 156-RELATED"/>
    <property type="match status" value="1"/>
</dbReference>
<evidence type="ECO:0000256" key="2">
    <source>
        <dbReference type="ARBA" id="ARBA00022692"/>
    </source>
</evidence>
<dbReference type="GO" id="GO:0038039">
    <property type="term" value="C:G protein-coupled receptor heterodimeric complex"/>
    <property type="evidence" value="ECO:0007669"/>
    <property type="project" value="TreeGrafter"/>
</dbReference>
<dbReference type="InterPro" id="IPR001828">
    <property type="entry name" value="ANF_lig-bd_rcpt"/>
</dbReference>
<sequence length="562" mass="61908">MIKVVVVAATAAAAVVVVVVIVVVVVVTATAAAVAVIGYHLSVKLDLILIKPKIILISSILNGPACDSVCETAGLLAGRWAVPMISYGCEDSKLSDRTLYPTFFRTTSKFTAMTGFLEDVLTYFNWEQVTLVTTDNRVWIETEEEIIREFPTRITTMTWNILSTDWSNIQPTLLQKSKESHVFLLLMFGLDVLRFLYEAKTVGLLGGEHVFITIDFANMGKRMAHPLDGNHLTGVLDITLDVTPESEVFSNFLSQIEANFTYLNEDIVEDQCAHYELAIHAGLMYDGMLIYAKAVDATVRENIDPKRGLQLSQNIYNSIIQGVTGRVHINADGSRDAQFMLHNLQEGCYVPIARSAVTLSLKRQENSRAWIIHIDDLKLRGRSKSHLSASPVNSRSFRASRTSFSTESSLGQAFTEQYIYKGEDVAGKTITIPLSKYQIGPASKRVSSKTAKPQGGQQAAKELSSGGGAVKQLGIAATINTGGPGGRPGLVITKQLTKEVNHIMALSHPNLCRFYGVCVDVGTEMTVWEYCRKGSLQDVIHNDKKYLEDMPFKISFINDITN</sequence>
<evidence type="ECO:0000256" key="7">
    <source>
        <dbReference type="ARBA" id="ARBA00023170"/>
    </source>
</evidence>
<dbReference type="EMBL" id="BMAT01008245">
    <property type="protein sequence ID" value="GFR81018.1"/>
    <property type="molecule type" value="Genomic_DNA"/>
</dbReference>
<feature type="compositionally biased region" description="Polar residues" evidence="10">
    <location>
        <begin position="448"/>
        <end position="457"/>
    </location>
</feature>
<dbReference type="InterPro" id="IPR001245">
    <property type="entry name" value="Ser-Thr/Tyr_kinase_cat_dom"/>
</dbReference>
<evidence type="ECO:0000256" key="3">
    <source>
        <dbReference type="ARBA" id="ARBA00022729"/>
    </source>
</evidence>
<proteinExistence type="predicted"/>
<evidence type="ECO:0000256" key="6">
    <source>
        <dbReference type="ARBA" id="ARBA00023136"/>
    </source>
</evidence>
<dbReference type="Gene3D" id="1.10.510.10">
    <property type="entry name" value="Transferase(Phosphotransferase) domain 1"/>
    <property type="match status" value="1"/>
</dbReference>
<dbReference type="AlphaFoldDB" id="A0AAV4G7T0"/>
<keyword evidence="3" id="KW-0732">Signal</keyword>
<keyword evidence="5" id="KW-0297">G-protein coupled receptor</keyword>
<organism evidence="13 14">
    <name type="scientific">Elysia marginata</name>
    <dbReference type="NCBI Taxonomy" id="1093978"/>
    <lineage>
        <taxon>Eukaryota</taxon>
        <taxon>Metazoa</taxon>
        <taxon>Spiralia</taxon>
        <taxon>Lophotrochozoa</taxon>
        <taxon>Mollusca</taxon>
        <taxon>Gastropoda</taxon>
        <taxon>Heterobranchia</taxon>
        <taxon>Euthyneura</taxon>
        <taxon>Panpulmonata</taxon>
        <taxon>Sacoglossa</taxon>
        <taxon>Placobranchoidea</taxon>
        <taxon>Plakobranchidae</taxon>
        <taxon>Elysia</taxon>
    </lineage>
</organism>
<dbReference type="GO" id="GO:0007214">
    <property type="term" value="P:gamma-aminobutyric acid signaling pathway"/>
    <property type="evidence" value="ECO:0007669"/>
    <property type="project" value="TreeGrafter"/>
</dbReference>
<feature type="region of interest" description="Disordered" evidence="10">
    <location>
        <begin position="445"/>
        <end position="465"/>
    </location>
</feature>
<evidence type="ECO:0000256" key="1">
    <source>
        <dbReference type="ARBA" id="ARBA00004479"/>
    </source>
</evidence>
<dbReference type="PANTHER" id="PTHR10519">
    <property type="entry name" value="GABA-B RECEPTOR"/>
    <property type="match status" value="1"/>
</dbReference>
<keyword evidence="2" id="KW-0812">Transmembrane</keyword>
<dbReference type="InterPro" id="IPR011009">
    <property type="entry name" value="Kinase-like_dom_sf"/>
</dbReference>
<keyword evidence="4" id="KW-1133">Transmembrane helix</keyword>
<dbReference type="InterPro" id="IPR001170">
    <property type="entry name" value="ANPR/GUC"/>
</dbReference>
<dbReference type="SUPFAM" id="SSF53822">
    <property type="entry name" value="Periplasmic binding protein-like I"/>
    <property type="match status" value="1"/>
</dbReference>
<keyword evidence="6" id="KW-0472">Membrane</keyword>
<feature type="non-terminal residue" evidence="13">
    <location>
        <position position="562"/>
    </location>
</feature>
<dbReference type="Gene3D" id="3.40.50.2300">
    <property type="match status" value="2"/>
</dbReference>
<dbReference type="Pfam" id="PF01094">
    <property type="entry name" value="ANF_receptor"/>
    <property type="match status" value="1"/>
</dbReference>
<dbReference type="CDD" id="cd06352">
    <property type="entry name" value="PBP1_NPR_GC-like"/>
    <property type="match status" value="1"/>
</dbReference>
<keyword evidence="14" id="KW-1185">Reference proteome</keyword>
<comment type="caution">
    <text evidence="13">The sequence shown here is derived from an EMBL/GenBank/DDBJ whole genome shotgun (WGS) entry which is preliminary data.</text>
</comment>
<evidence type="ECO:0000259" key="11">
    <source>
        <dbReference type="Pfam" id="PF01094"/>
    </source>
</evidence>
<reference evidence="13 14" key="1">
    <citation type="journal article" date="2021" name="Elife">
        <title>Chloroplast acquisition without the gene transfer in kleptoplastic sea slugs, Plakobranchus ocellatus.</title>
        <authorList>
            <person name="Maeda T."/>
            <person name="Takahashi S."/>
            <person name="Yoshida T."/>
            <person name="Shimamura S."/>
            <person name="Takaki Y."/>
            <person name="Nagai Y."/>
            <person name="Toyoda A."/>
            <person name="Suzuki Y."/>
            <person name="Arimoto A."/>
            <person name="Ishii H."/>
            <person name="Satoh N."/>
            <person name="Nishiyama T."/>
            <person name="Hasebe M."/>
            <person name="Maruyama T."/>
            <person name="Minagawa J."/>
            <person name="Obokata J."/>
            <person name="Shigenobu S."/>
        </authorList>
    </citation>
    <scope>NUCLEOTIDE SEQUENCE [LARGE SCALE GENOMIC DNA]</scope>
</reference>
<keyword evidence="9" id="KW-0807">Transducer</keyword>
<dbReference type="GO" id="GO:0004965">
    <property type="term" value="F:G protein-coupled GABA receptor activity"/>
    <property type="evidence" value="ECO:0007669"/>
    <property type="project" value="InterPro"/>
</dbReference>
<feature type="domain" description="Receptor ligand binding region" evidence="11">
    <location>
        <begin position="62"/>
        <end position="345"/>
    </location>
</feature>
<keyword evidence="7" id="KW-0675">Receptor</keyword>
<evidence type="ECO:0000313" key="13">
    <source>
        <dbReference type="EMBL" id="GFR81018.1"/>
    </source>
</evidence>
<comment type="subcellular location">
    <subcellularLocation>
        <location evidence="1">Membrane</location>
        <topology evidence="1">Single-pass type I membrane protein</topology>
    </subcellularLocation>
</comment>
<evidence type="ECO:0000259" key="12">
    <source>
        <dbReference type="Pfam" id="PF07714"/>
    </source>
</evidence>
<dbReference type="InterPro" id="IPR002455">
    <property type="entry name" value="GPCR3_GABA-B"/>
</dbReference>
<evidence type="ECO:0000256" key="4">
    <source>
        <dbReference type="ARBA" id="ARBA00022989"/>
    </source>
</evidence>
<evidence type="ECO:0000256" key="8">
    <source>
        <dbReference type="ARBA" id="ARBA00023180"/>
    </source>
</evidence>
<protein>
    <submittedName>
        <fullName evidence="13">Guanylate cyclase</fullName>
    </submittedName>
</protein>
<accession>A0AAV4G7T0</accession>
<name>A0AAV4G7T0_9GAST</name>
<dbReference type="PRINTS" id="PR00255">
    <property type="entry name" value="NATPEPTIDER"/>
</dbReference>